<organism evidence="1 2">
    <name type="scientific">Spirosoma fluviale</name>
    <dbReference type="NCBI Taxonomy" id="1597977"/>
    <lineage>
        <taxon>Bacteria</taxon>
        <taxon>Pseudomonadati</taxon>
        <taxon>Bacteroidota</taxon>
        <taxon>Cytophagia</taxon>
        <taxon>Cytophagales</taxon>
        <taxon>Cytophagaceae</taxon>
        <taxon>Spirosoma</taxon>
    </lineage>
</organism>
<evidence type="ECO:0000313" key="1">
    <source>
        <dbReference type="EMBL" id="SOD99761.1"/>
    </source>
</evidence>
<accession>A0A286GW95</accession>
<dbReference type="RefSeq" id="WP_097132153.1">
    <property type="nucleotide sequence ID" value="NZ_OCNH01000010.1"/>
</dbReference>
<dbReference type="EMBL" id="OCNH01000010">
    <property type="protein sequence ID" value="SOD99761.1"/>
    <property type="molecule type" value="Genomic_DNA"/>
</dbReference>
<name>A0A286GW95_9BACT</name>
<protein>
    <submittedName>
        <fullName evidence="1">Uncharacterized protein</fullName>
    </submittedName>
</protein>
<reference evidence="2" key="1">
    <citation type="submission" date="2017-09" db="EMBL/GenBank/DDBJ databases">
        <authorList>
            <person name="Varghese N."/>
            <person name="Submissions S."/>
        </authorList>
    </citation>
    <scope>NUCLEOTIDE SEQUENCE [LARGE SCALE GENOMIC DNA]</scope>
    <source>
        <strain evidence="2">DSM 29961</strain>
    </source>
</reference>
<sequence>MSRNTLNGKRQLLADLFAGNTDSLQQYRTSQQQVNSPYRWIVNDTIAGTVYGVGKDGSQHPLTPNDLAEAPPNTVFQIVDHSGGKRIPEPDEDYNASL</sequence>
<dbReference type="Proteomes" id="UP000219452">
    <property type="component" value="Unassembled WGS sequence"/>
</dbReference>
<gene>
    <name evidence="1" type="ORF">SAMN06269250_0150</name>
</gene>
<dbReference type="AlphaFoldDB" id="A0A286GW95"/>
<keyword evidence="2" id="KW-1185">Reference proteome</keyword>
<evidence type="ECO:0000313" key="2">
    <source>
        <dbReference type="Proteomes" id="UP000219452"/>
    </source>
</evidence>
<dbReference type="OrthoDB" id="965978at2"/>
<proteinExistence type="predicted"/>